<sequence length="262" mass="30866">MVLKVAKSNAFTVINNSEVIIKVSNGFDSDTKRRETNSYLTFDSVEDVKEVSLKPTYKAQSSKSVVKEPEPELVEDDFDNFEEEELSLKPKVKKRNAITDKKINDMQNEFFGRTIHHKILKKITDPRVTTVEHAKQIQDFDYPMSLEMYEVIISTKDKVTKDFGIKKLKNPTFKKKHQYKLDEEINQKREMKEKNQMIFDLKDKTITMYIEGEESKVIDVEYLYDLYSNRLMYKENDSYYTSTCKMSTMLEQSGYIKITEKN</sequence>
<proteinExistence type="predicted"/>
<dbReference type="Proteomes" id="UP000034513">
    <property type="component" value="Unassembled WGS sequence"/>
</dbReference>
<evidence type="ECO:0000313" key="2">
    <source>
        <dbReference type="Proteomes" id="UP000034513"/>
    </source>
</evidence>
<gene>
    <name evidence="1" type="ORF">VN93_0566</name>
</gene>
<keyword evidence="2" id="KW-1185">Reference proteome</keyword>
<reference evidence="1 2" key="1">
    <citation type="submission" date="2015-04" db="EMBL/GenBank/DDBJ databases">
        <title>Evaluation of non-dairy Lactococcus lactis with potential dairy applications reveals extensive phenotype-genotype disparity.</title>
        <authorList>
            <person name="Cavanagh D."/>
            <person name="Casey A."/>
            <person name="Altermann E."/>
            <person name="Cotter P."/>
            <person name="Fitzgerald G.F."/>
            <person name="McAuliffe O."/>
        </authorList>
    </citation>
    <scope>NUCLEOTIDE SEQUENCE [LARGE SCALE GENOMIC DNA]</scope>
    <source>
        <strain evidence="1 2">DPC6856</strain>
    </source>
</reference>
<name>A0ABR5EIP6_LACLC</name>
<accession>A0ABR5EIP6</accession>
<dbReference type="EMBL" id="LAVW01000071">
    <property type="protein sequence ID" value="KKW74466.1"/>
    <property type="molecule type" value="Genomic_DNA"/>
</dbReference>
<comment type="caution">
    <text evidence="1">The sequence shown here is derived from an EMBL/GenBank/DDBJ whole genome shotgun (WGS) entry which is preliminary data.</text>
</comment>
<evidence type="ECO:0000313" key="1">
    <source>
        <dbReference type="EMBL" id="KKW74466.1"/>
    </source>
</evidence>
<protein>
    <submittedName>
        <fullName evidence="1">Uncharacterized protein</fullName>
    </submittedName>
</protein>
<organism evidence="1 2">
    <name type="scientific">Lactococcus lactis subsp. cremoris</name>
    <name type="common">Streptococcus cremoris</name>
    <dbReference type="NCBI Taxonomy" id="1359"/>
    <lineage>
        <taxon>Bacteria</taxon>
        <taxon>Bacillati</taxon>
        <taxon>Bacillota</taxon>
        <taxon>Bacilli</taxon>
        <taxon>Lactobacillales</taxon>
        <taxon>Streptococcaceae</taxon>
        <taxon>Lactococcus</taxon>
    </lineage>
</organism>